<dbReference type="EMBL" id="CM016762">
    <property type="protein sequence ID" value="TMS38683.1"/>
    <property type="molecule type" value="Genomic_DNA"/>
</dbReference>
<reference evidence="1 2" key="1">
    <citation type="journal article" date="2015" name="Genome Biol.">
        <title>Comparative genomics of Steinernema reveals deeply conserved gene regulatory networks.</title>
        <authorList>
            <person name="Dillman A.R."/>
            <person name="Macchietto M."/>
            <person name="Porter C.F."/>
            <person name="Rogers A."/>
            <person name="Williams B."/>
            <person name="Antoshechkin I."/>
            <person name="Lee M.M."/>
            <person name="Goodwin Z."/>
            <person name="Lu X."/>
            <person name="Lewis E.E."/>
            <person name="Goodrich-Blair H."/>
            <person name="Stock S.P."/>
            <person name="Adams B.J."/>
            <person name="Sternberg P.W."/>
            <person name="Mortazavi A."/>
        </authorList>
    </citation>
    <scope>NUCLEOTIDE SEQUENCE [LARGE SCALE GENOMIC DNA]</scope>
    <source>
        <strain evidence="1 2">ALL</strain>
    </source>
</reference>
<name>A0A4V6I8N2_STECR</name>
<comment type="caution">
    <text evidence="1">The sequence shown here is derived from an EMBL/GenBank/DDBJ whole genome shotgun (WGS) entry which is preliminary data.</text>
</comment>
<evidence type="ECO:0000313" key="2">
    <source>
        <dbReference type="Proteomes" id="UP000298663"/>
    </source>
</evidence>
<dbReference type="Proteomes" id="UP000298663">
    <property type="component" value="Chromosome X"/>
</dbReference>
<dbReference type="EMBL" id="AZBU02000001">
    <property type="protein sequence ID" value="TMS38683.1"/>
    <property type="molecule type" value="Genomic_DNA"/>
</dbReference>
<keyword evidence="2" id="KW-1185">Reference proteome</keyword>
<proteinExistence type="predicted"/>
<protein>
    <submittedName>
        <fullName evidence="1">Uncharacterized protein</fullName>
    </submittedName>
</protein>
<accession>A0A4V6I8N2</accession>
<organism evidence="1 2">
    <name type="scientific">Steinernema carpocapsae</name>
    <name type="common">Entomopathogenic nematode</name>
    <dbReference type="NCBI Taxonomy" id="34508"/>
    <lineage>
        <taxon>Eukaryota</taxon>
        <taxon>Metazoa</taxon>
        <taxon>Ecdysozoa</taxon>
        <taxon>Nematoda</taxon>
        <taxon>Chromadorea</taxon>
        <taxon>Rhabditida</taxon>
        <taxon>Tylenchina</taxon>
        <taxon>Panagrolaimomorpha</taxon>
        <taxon>Strongyloidoidea</taxon>
        <taxon>Steinernematidae</taxon>
        <taxon>Steinernema</taxon>
    </lineage>
</organism>
<gene>
    <name evidence="1" type="ORF">L596_005351</name>
</gene>
<dbReference type="AlphaFoldDB" id="A0A4V6I8N2"/>
<sequence length="66" mass="7641">MARWHKGCHPTFQKFFGLLKFDGTRKHERTNDETVPKDITQLIIGSVLGKKARNEIELDLFIDNNA</sequence>
<evidence type="ECO:0000313" key="1">
    <source>
        <dbReference type="EMBL" id="TMS38683.1"/>
    </source>
</evidence>
<reference evidence="1 2" key="2">
    <citation type="journal article" date="2019" name="G3 (Bethesda)">
        <title>Hybrid Assembly of the Genome of the Entomopathogenic Nematode Steinernema carpocapsae Identifies the X-Chromosome.</title>
        <authorList>
            <person name="Serra L."/>
            <person name="Macchietto M."/>
            <person name="Macias-Munoz A."/>
            <person name="McGill C.J."/>
            <person name="Rodriguez I.M."/>
            <person name="Rodriguez B."/>
            <person name="Murad R."/>
            <person name="Mortazavi A."/>
        </authorList>
    </citation>
    <scope>NUCLEOTIDE SEQUENCE [LARGE SCALE GENOMIC DNA]</scope>
    <source>
        <strain evidence="1 2">ALL</strain>
    </source>
</reference>